<dbReference type="PIRSF" id="PIRSF039093">
    <property type="entry name" value="HslV"/>
    <property type="match status" value="1"/>
</dbReference>
<organism evidence="7">
    <name type="scientific">marine metagenome</name>
    <dbReference type="NCBI Taxonomy" id="408172"/>
    <lineage>
        <taxon>unclassified sequences</taxon>
        <taxon>metagenomes</taxon>
        <taxon>ecological metagenomes</taxon>
    </lineage>
</organism>
<dbReference type="NCBIfam" id="NF003964">
    <property type="entry name" value="PRK05456.1"/>
    <property type="match status" value="1"/>
</dbReference>
<comment type="subcellular location">
    <subcellularLocation>
        <location evidence="1">Cytoplasm</location>
    </subcellularLocation>
</comment>
<dbReference type="InterPro" id="IPR029055">
    <property type="entry name" value="Ntn_hydrolases_N"/>
</dbReference>
<evidence type="ECO:0000256" key="5">
    <source>
        <dbReference type="ARBA" id="ARBA00022723"/>
    </source>
</evidence>
<sequence length="173" mass="18961">MTTILCVRKNNRVVMAGDGQISMQKTIMKPSARKLRNTFDGKVIAGFAGSTADAFTLFEKFDEKLEQYNGKLLRSAVELAKEWRTDKMLRNLEALLAVSSAEASLIISGNGDVIEPDDGLIGIGSGGMYALAAARALMDTKLSPRKIAEKSMKIAAEICIYTNENITYEELKF</sequence>
<dbReference type="GO" id="GO:0051603">
    <property type="term" value="P:proteolysis involved in protein catabolic process"/>
    <property type="evidence" value="ECO:0007669"/>
    <property type="project" value="InterPro"/>
</dbReference>
<evidence type="ECO:0000256" key="2">
    <source>
        <dbReference type="ARBA" id="ARBA00006053"/>
    </source>
</evidence>
<reference evidence="7" key="1">
    <citation type="submission" date="2018-05" db="EMBL/GenBank/DDBJ databases">
        <authorList>
            <person name="Lanie J.A."/>
            <person name="Ng W.-L."/>
            <person name="Kazmierczak K.M."/>
            <person name="Andrzejewski T.M."/>
            <person name="Davidsen T.M."/>
            <person name="Wayne K.J."/>
            <person name="Tettelin H."/>
            <person name="Glass J.I."/>
            <person name="Rusch D."/>
            <person name="Podicherti R."/>
            <person name="Tsui H.-C.T."/>
            <person name="Winkler M.E."/>
        </authorList>
    </citation>
    <scope>NUCLEOTIDE SEQUENCE</scope>
</reference>
<dbReference type="SUPFAM" id="SSF56235">
    <property type="entry name" value="N-terminal nucleophile aminohydrolases (Ntn hydrolases)"/>
    <property type="match status" value="1"/>
</dbReference>
<dbReference type="InterPro" id="IPR023333">
    <property type="entry name" value="Proteasome_suB-type"/>
</dbReference>
<evidence type="ECO:0000313" key="7">
    <source>
        <dbReference type="EMBL" id="SUZ74170.1"/>
    </source>
</evidence>
<dbReference type="PROSITE" id="PS51476">
    <property type="entry name" value="PROTEASOME_BETA_2"/>
    <property type="match status" value="1"/>
</dbReference>
<dbReference type="GO" id="GO:0009376">
    <property type="term" value="C:HslUV protease complex"/>
    <property type="evidence" value="ECO:0007669"/>
    <property type="project" value="InterPro"/>
</dbReference>
<evidence type="ECO:0008006" key="8">
    <source>
        <dbReference type="Google" id="ProtNLM"/>
    </source>
</evidence>
<dbReference type="InterPro" id="IPR001353">
    <property type="entry name" value="Proteasome_sua/b"/>
</dbReference>
<dbReference type="AlphaFoldDB" id="A0A381Q526"/>
<dbReference type="GO" id="GO:0004298">
    <property type="term" value="F:threonine-type endopeptidase activity"/>
    <property type="evidence" value="ECO:0007669"/>
    <property type="project" value="InterPro"/>
</dbReference>
<dbReference type="GO" id="GO:0005839">
    <property type="term" value="C:proteasome core complex"/>
    <property type="evidence" value="ECO:0007669"/>
    <property type="project" value="InterPro"/>
</dbReference>
<gene>
    <name evidence="7" type="ORF">METZ01_LOCUS27024</name>
</gene>
<evidence type="ECO:0000256" key="4">
    <source>
        <dbReference type="ARBA" id="ARBA00022670"/>
    </source>
</evidence>
<proteinExistence type="inferred from homology"/>
<evidence type="ECO:0000256" key="1">
    <source>
        <dbReference type="ARBA" id="ARBA00004496"/>
    </source>
</evidence>
<evidence type="ECO:0000256" key="3">
    <source>
        <dbReference type="ARBA" id="ARBA00022490"/>
    </source>
</evidence>
<dbReference type="HAMAP" id="MF_00248">
    <property type="entry name" value="HslV"/>
    <property type="match status" value="1"/>
</dbReference>
<dbReference type="EMBL" id="UINC01001202">
    <property type="protein sequence ID" value="SUZ74170.1"/>
    <property type="molecule type" value="Genomic_DNA"/>
</dbReference>
<keyword evidence="4" id="KW-0645">Protease</keyword>
<keyword evidence="6" id="KW-0378">Hydrolase</keyword>
<protein>
    <recommendedName>
        <fullName evidence="8">HslU--HslV peptidase</fullName>
    </recommendedName>
</protein>
<dbReference type="GO" id="GO:0046872">
    <property type="term" value="F:metal ion binding"/>
    <property type="evidence" value="ECO:0007669"/>
    <property type="project" value="UniProtKB-KW"/>
</dbReference>
<dbReference type="PANTHER" id="PTHR32194">
    <property type="entry name" value="METALLOPROTEASE TLDD"/>
    <property type="match status" value="1"/>
</dbReference>
<dbReference type="PANTHER" id="PTHR32194:SF0">
    <property type="entry name" value="ATP-DEPENDENT PROTEASE SUBUNIT HSLV"/>
    <property type="match status" value="1"/>
</dbReference>
<keyword evidence="5" id="KW-0479">Metal-binding</keyword>
<comment type="similarity">
    <text evidence="2">Belongs to the peptidase T1B family. HslV subfamily.</text>
</comment>
<keyword evidence="3" id="KW-0963">Cytoplasm</keyword>
<dbReference type="InterPro" id="IPR022281">
    <property type="entry name" value="ATP-dep_Prtase_HsIV_su"/>
</dbReference>
<name>A0A381Q526_9ZZZZ</name>
<evidence type="ECO:0000256" key="6">
    <source>
        <dbReference type="ARBA" id="ARBA00022801"/>
    </source>
</evidence>
<dbReference type="CDD" id="cd01913">
    <property type="entry name" value="protease_HslV"/>
    <property type="match status" value="1"/>
</dbReference>
<dbReference type="Gene3D" id="3.60.20.10">
    <property type="entry name" value="Glutamine Phosphoribosylpyrophosphate, subunit 1, domain 1"/>
    <property type="match status" value="1"/>
</dbReference>
<accession>A0A381Q526</accession>
<dbReference type="Pfam" id="PF00227">
    <property type="entry name" value="Proteasome"/>
    <property type="match status" value="1"/>
</dbReference>
<dbReference type="NCBIfam" id="TIGR03692">
    <property type="entry name" value="ATP_dep_HslV"/>
    <property type="match status" value="1"/>
</dbReference>